<reference evidence="2" key="1">
    <citation type="submission" date="2023-01" db="EMBL/GenBank/DDBJ databases">
        <title>Key to firefly adult light organ development and bioluminescence: homeobox transcription factors regulate luciferase expression and transportation to peroxisome.</title>
        <authorList>
            <person name="Fu X."/>
        </authorList>
    </citation>
    <scope>NUCLEOTIDE SEQUENCE [LARGE SCALE GENOMIC DNA]</scope>
</reference>
<dbReference type="EMBL" id="JARPUR010000005">
    <property type="protein sequence ID" value="KAK4875680.1"/>
    <property type="molecule type" value="Genomic_DNA"/>
</dbReference>
<protein>
    <submittedName>
        <fullName evidence="1">Uncharacterized protein</fullName>
    </submittedName>
</protein>
<comment type="caution">
    <text evidence="1">The sequence shown here is derived from an EMBL/GenBank/DDBJ whole genome shotgun (WGS) entry which is preliminary data.</text>
</comment>
<evidence type="ECO:0000313" key="1">
    <source>
        <dbReference type="EMBL" id="KAK4875680.1"/>
    </source>
</evidence>
<organism evidence="1 2">
    <name type="scientific">Aquatica leii</name>
    <dbReference type="NCBI Taxonomy" id="1421715"/>
    <lineage>
        <taxon>Eukaryota</taxon>
        <taxon>Metazoa</taxon>
        <taxon>Ecdysozoa</taxon>
        <taxon>Arthropoda</taxon>
        <taxon>Hexapoda</taxon>
        <taxon>Insecta</taxon>
        <taxon>Pterygota</taxon>
        <taxon>Neoptera</taxon>
        <taxon>Endopterygota</taxon>
        <taxon>Coleoptera</taxon>
        <taxon>Polyphaga</taxon>
        <taxon>Elateriformia</taxon>
        <taxon>Elateroidea</taxon>
        <taxon>Lampyridae</taxon>
        <taxon>Luciolinae</taxon>
        <taxon>Aquatica</taxon>
    </lineage>
</organism>
<keyword evidence="2" id="KW-1185">Reference proteome</keyword>
<proteinExistence type="predicted"/>
<name>A0AAN7NY36_9COLE</name>
<accession>A0AAN7NY36</accession>
<evidence type="ECO:0000313" key="2">
    <source>
        <dbReference type="Proteomes" id="UP001353858"/>
    </source>
</evidence>
<dbReference type="Proteomes" id="UP001353858">
    <property type="component" value="Unassembled WGS sequence"/>
</dbReference>
<dbReference type="AlphaFoldDB" id="A0AAN7NY36"/>
<sequence length="82" mass="9386">MLYIENNIAKTMKNLILWSDSCGGQNGNIKIVLMLKCILEHFTHLETIRVRFLVLGHSFLPNDSDFGDVECALKKLSKLVFF</sequence>
<gene>
    <name evidence="1" type="ORF">RN001_012102</name>
</gene>